<reference evidence="2 3" key="1">
    <citation type="journal article" date="2018" name="Proc. Natl. Acad. Sci. U.S.A.">
        <title>Draft genome sequence of Camellia sinensis var. sinensis provides insights into the evolution of the tea genome and tea quality.</title>
        <authorList>
            <person name="Wei C."/>
            <person name="Yang H."/>
            <person name="Wang S."/>
            <person name="Zhao J."/>
            <person name="Liu C."/>
            <person name="Gao L."/>
            <person name="Xia E."/>
            <person name="Lu Y."/>
            <person name="Tai Y."/>
            <person name="She G."/>
            <person name="Sun J."/>
            <person name="Cao H."/>
            <person name="Tong W."/>
            <person name="Gao Q."/>
            <person name="Li Y."/>
            <person name="Deng W."/>
            <person name="Jiang X."/>
            <person name="Wang W."/>
            <person name="Chen Q."/>
            <person name="Zhang S."/>
            <person name="Li H."/>
            <person name="Wu J."/>
            <person name="Wang P."/>
            <person name="Li P."/>
            <person name="Shi C."/>
            <person name="Zheng F."/>
            <person name="Jian J."/>
            <person name="Huang B."/>
            <person name="Shan D."/>
            <person name="Shi M."/>
            <person name="Fang C."/>
            <person name="Yue Y."/>
            <person name="Li F."/>
            <person name="Li D."/>
            <person name="Wei S."/>
            <person name="Han B."/>
            <person name="Jiang C."/>
            <person name="Yin Y."/>
            <person name="Xia T."/>
            <person name="Zhang Z."/>
            <person name="Bennetzen J.L."/>
            <person name="Zhao S."/>
            <person name="Wan X."/>
        </authorList>
    </citation>
    <scope>NUCLEOTIDE SEQUENCE [LARGE SCALE GENOMIC DNA]</scope>
    <source>
        <strain evidence="3">cv. Shuchazao</strain>
        <tissue evidence="2">Leaf</tissue>
    </source>
</reference>
<feature type="region of interest" description="Disordered" evidence="1">
    <location>
        <begin position="291"/>
        <end position="453"/>
    </location>
</feature>
<dbReference type="AlphaFoldDB" id="A0A4S4DNA3"/>
<feature type="compositionally biased region" description="Polar residues" evidence="1">
    <location>
        <begin position="218"/>
        <end position="228"/>
    </location>
</feature>
<evidence type="ECO:0000313" key="2">
    <source>
        <dbReference type="EMBL" id="THG04500.1"/>
    </source>
</evidence>
<organism evidence="2 3">
    <name type="scientific">Camellia sinensis var. sinensis</name>
    <name type="common">China tea</name>
    <dbReference type="NCBI Taxonomy" id="542762"/>
    <lineage>
        <taxon>Eukaryota</taxon>
        <taxon>Viridiplantae</taxon>
        <taxon>Streptophyta</taxon>
        <taxon>Embryophyta</taxon>
        <taxon>Tracheophyta</taxon>
        <taxon>Spermatophyta</taxon>
        <taxon>Magnoliopsida</taxon>
        <taxon>eudicotyledons</taxon>
        <taxon>Gunneridae</taxon>
        <taxon>Pentapetalae</taxon>
        <taxon>asterids</taxon>
        <taxon>Ericales</taxon>
        <taxon>Theaceae</taxon>
        <taxon>Camellia</taxon>
    </lineage>
</organism>
<feature type="region of interest" description="Disordered" evidence="1">
    <location>
        <begin position="122"/>
        <end position="241"/>
    </location>
</feature>
<accession>A0A4S4DNA3</accession>
<dbReference type="Proteomes" id="UP000306102">
    <property type="component" value="Unassembled WGS sequence"/>
</dbReference>
<protein>
    <submittedName>
        <fullName evidence="2">Uncharacterized protein</fullName>
    </submittedName>
</protein>
<feature type="compositionally biased region" description="Polar residues" evidence="1">
    <location>
        <begin position="125"/>
        <end position="137"/>
    </location>
</feature>
<name>A0A4S4DNA3_CAMSN</name>
<dbReference type="EMBL" id="SDRB02010757">
    <property type="protein sequence ID" value="THG04500.1"/>
    <property type="molecule type" value="Genomic_DNA"/>
</dbReference>
<feature type="compositionally biased region" description="Polar residues" evidence="1">
    <location>
        <begin position="174"/>
        <end position="196"/>
    </location>
</feature>
<evidence type="ECO:0000313" key="3">
    <source>
        <dbReference type="Proteomes" id="UP000306102"/>
    </source>
</evidence>
<dbReference type="PANTHER" id="PTHR33673">
    <property type="entry name" value="SUPPRESSOR SRP40-LIKE PROTEIN"/>
    <property type="match status" value="1"/>
</dbReference>
<evidence type="ECO:0000256" key="1">
    <source>
        <dbReference type="SAM" id="MobiDB-lite"/>
    </source>
</evidence>
<dbReference type="PANTHER" id="PTHR33673:SF36">
    <property type="entry name" value="MYB-LIKE PROTEIN Q"/>
    <property type="match status" value="1"/>
</dbReference>
<feature type="compositionally biased region" description="Polar residues" evidence="1">
    <location>
        <begin position="389"/>
        <end position="407"/>
    </location>
</feature>
<proteinExistence type="predicted"/>
<comment type="caution">
    <text evidence="2">The sequence shown here is derived from an EMBL/GenBank/DDBJ whole genome shotgun (WGS) entry which is preliminary data.</text>
</comment>
<feature type="compositionally biased region" description="Basic and acidic residues" evidence="1">
    <location>
        <begin position="339"/>
        <end position="355"/>
    </location>
</feature>
<feature type="compositionally biased region" description="Low complexity" evidence="1">
    <location>
        <begin position="148"/>
        <end position="158"/>
    </location>
</feature>
<sequence length="463" mass="50263">MSKKKAHMQTLATMLTCGRSTHRLCLSVLQPFHRYRSVVGYWNHTPTKNKQHYEDFYLSECINSTWRLNAKEKLLIINNPLGPLGFSCIQSSCTLRLNLAFRRIDGTEKECLKRSNLYKPGSGNIKHSTVPTESSHANGDPVVKGKLSRSSSSSSDSSFDPLTESDNGKKEVLDNSNLLPEGLSQTPDWSMVSSSPRAGPGPLSSPEHSLQIPEWRTLSASPKQSPPTQMMGRAGSEYDPNRIPSSVFASKPSTPMEWSVASNESLFSIHMGNNSFSRDYAIMLYKSGELTKPDDINNFKSNQRPVTEAKSNELNNAPSSLPTVNEVASDNHGSASNAEDSHVKASADEMPKETQSKGSRPPSEGIHISTSDSNVSDGKETPPADGVHTSASTPRLSDESGNSSSSFAFPVLTGEAGKIPSVKVAPENLQSNPPEKPESQPQAPVANPPKPAETKWFSCFPCC</sequence>
<keyword evidence="3" id="KW-1185">Reference proteome</keyword>
<gene>
    <name evidence="2" type="ORF">TEA_024494</name>
</gene>
<feature type="compositionally biased region" description="Polar residues" evidence="1">
    <location>
        <begin position="312"/>
        <end position="338"/>
    </location>
</feature>